<protein>
    <recommendedName>
        <fullName evidence="2">Peptidase C14 caspase domain-containing protein</fullName>
    </recommendedName>
</protein>
<dbReference type="GO" id="GO:0004197">
    <property type="term" value="F:cysteine-type endopeptidase activity"/>
    <property type="evidence" value="ECO:0000318"/>
    <property type="project" value="GO_Central"/>
</dbReference>
<name>A0A9R1W0T3_LACSA</name>
<keyword evidence="4" id="KW-1185">Reference proteome</keyword>
<reference evidence="3 4" key="1">
    <citation type="journal article" date="2017" name="Nat. Commun.">
        <title>Genome assembly with in vitro proximity ligation data and whole-genome triplication in lettuce.</title>
        <authorList>
            <person name="Reyes-Chin-Wo S."/>
            <person name="Wang Z."/>
            <person name="Yang X."/>
            <person name="Kozik A."/>
            <person name="Arikit S."/>
            <person name="Song C."/>
            <person name="Xia L."/>
            <person name="Froenicke L."/>
            <person name="Lavelle D.O."/>
            <person name="Truco M.J."/>
            <person name="Xia R."/>
            <person name="Zhu S."/>
            <person name="Xu C."/>
            <person name="Xu H."/>
            <person name="Xu X."/>
            <person name="Cox K."/>
            <person name="Korf I."/>
            <person name="Meyers B.C."/>
            <person name="Michelmore R.W."/>
        </authorList>
    </citation>
    <scope>NUCLEOTIDE SEQUENCE [LARGE SCALE GENOMIC DNA]</scope>
    <source>
        <strain evidence="4">cv. Salinas</strain>
        <tissue evidence="3">Seedlings</tissue>
    </source>
</reference>
<evidence type="ECO:0000313" key="3">
    <source>
        <dbReference type="EMBL" id="KAJ0214452.1"/>
    </source>
</evidence>
<dbReference type="Gene3D" id="3.40.50.12660">
    <property type="match status" value="1"/>
</dbReference>
<comment type="caution">
    <text evidence="3">The sequence shown here is derived from an EMBL/GenBank/DDBJ whole genome shotgun (WGS) entry which is preliminary data.</text>
</comment>
<feature type="domain" description="Peptidase C14 caspase" evidence="2">
    <location>
        <begin position="3"/>
        <end position="113"/>
    </location>
</feature>
<dbReference type="Proteomes" id="UP000235145">
    <property type="component" value="Unassembled WGS sequence"/>
</dbReference>
<dbReference type="InterPro" id="IPR050452">
    <property type="entry name" value="Metacaspase"/>
</dbReference>
<dbReference type="InterPro" id="IPR011600">
    <property type="entry name" value="Pept_C14_caspase"/>
</dbReference>
<dbReference type="PANTHER" id="PTHR48104">
    <property type="entry name" value="METACASPASE-4"/>
    <property type="match status" value="1"/>
</dbReference>
<organism evidence="3 4">
    <name type="scientific">Lactuca sativa</name>
    <name type="common">Garden lettuce</name>
    <dbReference type="NCBI Taxonomy" id="4236"/>
    <lineage>
        <taxon>Eukaryota</taxon>
        <taxon>Viridiplantae</taxon>
        <taxon>Streptophyta</taxon>
        <taxon>Embryophyta</taxon>
        <taxon>Tracheophyta</taxon>
        <taxon>Spermatophyta</taxon>
        <taxon>Magnoliopsida</taxon>
        <taxon>eudicotyledons</taxon>
        <taxon>Gunneridae</taxon>
        <taxon>Pentapetalae</taxon>
        <taxon>asterids</taxon>
        <taxon>campanulids</taxon>
        <taxon>Asterales</taxon>
        <taxon>Asteraceae</taxon>
        <taxon>Cichorioideae</taxon>
        <taxon>Cichorieae</taxon>
        <taxon>Lactucinae</taxon>
        <taxon>Lactuca</taxon>
    </lineage>
</organism>
<comment type="similarity">
    <text evidence="1">Belongs to the peptidase C14B family.</text>
</comment>
<dbReference type="AlphaFoldDB" id="A0A9R1W0T3"/>
<evidence type="ECO:0000313" key="4">
    <source>
        <dbReference type="Proteomes" id="UP000235145"/>
    </source>
</evidence>
<proteinExistence type="inferred from homology"/>
<dbReference type="Pfam" id="PF00656">
    <property type="entry name" value="Peptidase_C14"/>
    <property type="match status" value="1"/>
</dbReference>
<evidence type="ECO:0000256" key="1">
    <source>
        <dbReference type="ARBA" id="ARBA00009005"/>
    </source>
</evidence>
<dbReference type="GO" id="GO:0005737">
    <property type="term" value="C:cytoplasm"/>
    <property type="evidence" value="ECO:0000318"/>
    <property type="project" value="GO_Central"/>
</dbReference>
<sequence length="120" mass="13966">MGKKAMLIGCNYFRTKTEINRCINGVKKMYCCLVYHYGFSEDDIKFLINRDESYTHPTGRNIRQALDELVQSAEPGDFLIIHYSEHDTHLPSETGNDDDTEYEEHIVPINFNLINSIYLL</sequence>
<accession>A0A9R1W0T3</accession>
<dbReference type="PANTHER" id="PTHR48104:SF47">
    <property type="entry name" value="METACASPASE 4-RELATED"/>
    <property type="match status" value="1"/>
</dbReference>
<gene>
    <name evidence="3" type="ORF">LSAT_V11C400177620</name>
</gene>
<evidence type="ECO:0000259" key="2">
    <source>
        <dbReference type="Pfam" id="PF00656"/>
    </source>
</evidence>
<dbReference type="EMBL" id="NBSK02000004">
    <property type="protein sequence ID" value="KAJ0214452.1"/>
    <property type="molecule type" value="Genomic_DNA"/>
</dbReference>
<dbReference type="GO" id="GO:0006508">
    <property type="term" value="P:proteolysis"/>
    <property type="evidence" value="ECO:0000318"/>
    <property type="project" value="GO_Central"/>
</dbReference>